<keyword evidence="1" id="KW-0472">Membrane</keyword>
<dbReference type="EMBL" id="JAVREO010000009">
    <property type="protein sequence ID" value="MDT0267913.1"/>
    <property type="molecule type" value="Genomic_DNA"/>
</dbReference>
<feature type="transmembrane region" description="Helical" evidence="1">
    <location>
        <begin position="65"/>
        <end position="87"/>
    </location>
</feature>
<keyword evidence="1" id="KW-0812">Transmembrane</keyword>
<sequence length="326" mass="35979">MWDATGDGPGLARLRQFNDHLVALDRQHYDRSGAGPLLLALAVVPPVCLVLLAGLTLPLSRLDAWGGWLLLGVPASAGAGWLLWLALRRLTPKYGPVGGEFRATERQRDAVLRELYALPPLGPAAGPRLWQRTQELYERSTTGLTGFAPRSQRELVHGMRTAPLRRGRWTLAGWAVGLLTVLGTVSTLGPIFPDPGDRWPLLGMTVPLAVGWSLCFRYCFLKWREPDDRVPHTQKAGWRLELAYLRHQLVSSGVLAAWRVPALHTERLWRLTGGGRRSPAEVLAALPADASPPRRLYWRYVGAGVLRLTGFFVGCYLLATAISLAR</sequence>
<evidence type="ECO:0008006" key="4">
    <source>
        <dbReference type="Google" id="ProtNLM"/>
    </source>
</evidence>
<feature type="transmembrane region" description="Helical" evidence="1">
    <location>
        <begin position="37"/>
        <end position="59"/>
    </location>
</feature>
<keyword evidence="1" id="KW-1133">Transmembrane helix</keyword>
<feature type="transmembrane region" description="Helical" evidence="1">
    <location>
        <begin position="199"/>
        <end position="220"/>
    </location>
</feature>
<gene>
    <name evidence="2" type="ORF">RM844_16660</name>
</gene>
<evidence type="ECO:0000313" key="2">
    <source>
        <dbReference type="EMBL" id="MDT0267913.1"/>
    </source>
</evidence>
<dbReference type="RefSeq" id="WP_311667994.1">
    <property type="nucleotide sequence ID" value="NZ_JAVREO010000009.1"/>
</dbReference>
<comment type="caution">
    <text evidence="2">The sequence shown here is derived from an EMBL/GenBank/DDBJ whole genome shotgun (WGS) entry which is preliminary data.</text>
</comment>
<name>A0ABU2JT57_9ACTN</name>
<dbReference type="Proteomes" id="UP001183410">
    <property type="component" value="Unassembled WGS sequence"/>
</dbReference>
<keyword evidence="3" id="KW-1185">Reference proteome</keyword>
<feature type="transmembrane region" description="Helical" evidence="1">
    <location>
        <begin position="169"/>
        <end position="193"/>
    </location>
</feature>
<reference evidence="3" key="1">
    <citation type="submission" date="2023-07" db="EMBL/GenBank/DDBJ databases">
        <title>30 novel species of actinomycetes from the DSMZ collection.</title>
        <authorList>
            <person name="Nouioui I."/>
        </authorList>
    </citation>
    <scope>NUCLEOTIDE SEQUENCE [LARGE SCALE GENOMIC DNA]</scope>
    <source>
        <strain evidence="3">DSM 44915</strain>
    </source>
</reference>
<organism evidence="2 3">
    <name type="scientific">Streptomyces chisholmiae</name>
    <dbReference type="NCBI Taxonomy" id="3075540"/>
    <lineage>
        <taxon>Bacteria</taxon>
        <taxon>Bacillati</taxon>
        <taxon>Actinomycetota</taxon>
        <taxon>Actinomycetes</taxon>
        <taxon>Kitasatosporales</taxon>
        <taxon>Streptomycetaceae</taxon>
        <taxon>Streptomyces</taxon>
    </lineage>
</organism>
<evidence type="ECO:0000256" key="1">
    <source>
        <dbReference type="SAM" id="Phobius"/>
    </source>
</evidence>
<proteinExistence type="predicted"/>
<protein>
    <recommendedName>
        <fullName evidence="4">Integral membrane protein</fullName>
    </recommendedName>
</protein>
<evidence type="ECO:0000313" key="3">
    <source>
        <dbReference type="Proteomes" id="UP001183410"/>
    </source>
</evidence>
<feature type="transmembrane region" description="Helical" evidence="1">
    <location>
        <begin position="304"/>
        <end position="325"/>
    </location>
</feature>
<accession>A0ABU2JT57</accession>